<evidence type="ECO:0000313" key="13">
    <source>
        <dbReference type="Proteomes" id="UP001524944"/>
    </source>
</evidence>
<evidence type="ECO:0000256" key="11">
    <source>
        <dbReference type="RuleBase" id="RU361274"/>
    </source>
</evidence>
<proteinExistence type="inferred from homology"/>
<evidence type="ECO:0000313" key="12">
    <source>
        <dbReference type="EMBL" id="MCR6544534.1"/>
    </source>
</evidence>
<dbReference type="EMBL" id="JANPWE010000001">
    <property type="protein sequence ID" value="MCR6544534.1"/>
    <property type="molecule type" value="Genomic_DNA"/>
</dbReference>
<dbReference type="PANTHER" id="PTHR30616:SF2">
    <property type="entry name" value="PURINE NUCLEOSIDE PHOSPHORYLASE LACC1"/>
    <property type="match status" value="1"/>
</dbReference>
<protein>
    <recommendedName>
        <fullName evidence="11">Purine nucleoside phosphorylase</fullName>
    </recommendedName>
</protein>
<comment type="catalytic activity">
    <reaction evidence="9">
        <text>adenosine + phosphate = alpha-D-ribose 1-phosphate + adenine</text>
        <dbReference type="Rhea" id="RHEA:27642"/>
        <dbReference type="ChEBI" id="CHEBI:16335"/>
        <dbReference type="ChEBI" id="CHEBI:16708"/>
        <dbReference type="ChEBI" id="CHEBI:43474"/>
        <dbReference type="ChEBI" id="CHEBI:57720"/>
        <dbReference type="EC" id="2.4.2.1"/>
    </reaction>
    <physiologicalReaction direction="left-to-right" evidence="9">
        <dbReference type="Rhea" id="RHEA:27643"/>
    </physiologicalReaction>
</comment>
<evidence type="ECO:0000256" key="2">
    <source>
        <dbReference type="ARBA" id="ARBA00003215"/>
    </source>
</evidence>
<accession>A0ABT1Y0Z3</accession>
<evidence type="ECO:0000256" key="4">
    <source>
        <dbReference type="ARBA" id="ARBA00022679"/>
    </source>
</evidence>
<dbReference type="InterPro" id="IPR003730">
    <property type="entry name" value="Cu_polyphenol_OxRdtase"/>
</dbReference>
<evidence type="ECO:0000256" key="8">
    <source>
        <dbReference type="ARBA" id="ARBA00047989"/>
    </source>
</evidence>
<evidence type="ECO:0000256" key="3">
    <source>
        <dbReference type="ARBA" id="ARBA00007353"/>
    </source>
</evidence>
<keyword evidence="4" id="KW-0808">Transferase</keyword>
<evidence type="ECO:0000256" key="9">
    <source>
        <dbReference type="ARBA" id="ARBA00048968"/>
    </source>
</evidence>
<evidence type="ECO:0000256" key="10">
    <source>
        <dbReference type="ARBA" id="ARBA00049893"/>
    </source>
</evidence>
<comment type="function">
    <text evidence="2">Purine nucleoside enzyme that catalyzes the phosphorolysis of adenosine and inosine nucleosides, yielding D-ribose 1-phosphate and the respective free bases, adenine and hypoxanthine. Also catalyzes the phosphorolysis of S-methyl-5'-thioadenosine into adenine and S-methyl-5-thio-alpha-D-ribose 1-phosphate. Also has adenosine deaminase activity.</text>
</comment>
<evidence type="ECO:0000256" key="5">
    <source>
        <dbReference type="ARBA" id="ARBA00022723"/>
    </source>
</evidence>
<dbReference type="InterPro" id="IPR038371">
    <property type="entry name" value="Cu_polyphenol_OxRdtase_sf"/>
</dbReference>
<comment type="similarity">
    <text evidence="3 11">Belongs to the purine nucleoside phosphorylase YfiH/LACC1 family.</text>
</comment>
<organism evidence="12 13">
    <name type="scientific">Dehalobacterium formicoaceticum</name>
    <dbReference type="NCBI Taxonomy" id="51515"/>
    <lineage>
        <taxon>Bacteria</taxon>
        <taxon>Bacillati</taxon>
        <taxon>Bacillota</taxon>
        <taxon>Clostridia</taxon>
        <taxon>Eubacteriales</taxon>
        <taxon>Peptococcaceae</taxon>
        <taxon>Dehalobacterium</taxon>
    </lineage>
</organism>
<gene>
    <name evidence="12" type="primary">pgeF</name>
    <name evidence="12" type="ORF">NVS47_03235</name>
</gene>
<dbReference type="NCBIfam" id="TIGR00726">
    <property type="entry name" value="peptidoglycan editing factor PgeF"/>
    <property type="match status" value="1"/>
</dbReference>
<keyword evidence="6" id="KW-0378">Hydrolase</keyword>
<keyword evidence="13" id="KW-1185">Reference proteome</keyword>
<evidence type="ECO:0000256" key="1">
    <source>
        <dbReference type="ARBA" id="ARBA00000553"/>
    </source>
</evidence>
<name>A0ABT1Y0Z3_9FIRM</name>
<dbReference type="PANTHER" id="PTHR30616">
    <property type="entry name" value="UNCHARACTERIZED PROTEIN YFIH"/>
    <property type="match status" value="1"/>
</dbReference>
<reference evidence="12 13" key="1">
    <citation type="submission" date="2022-08" db="EMBL/GenBank/DDBJ databases">
        <title>Proteogenomics of the novel Dehalobacterium formicoaceticum strain EZ94 highlights a key role of methyltransferases during anaerobic dichloromethane degradation.</title>
        <authorList>
            <person name="Wasmund K."/>
        </authorList>
    </citation>
    <scope>NUCLEOTIDE SEQUENCE [LARGE SCALE GENOMIC DNA]</scope>
    <source>
        <strain evidence="12 13">EZ94</strain>
    </source>
</reference>
<dbReference type="Proteomes" id="UP001524944">
    <property type="component" value="Unassembled WGS sequence"/>
</dbReference>
<comment type="catalytic activity">
    <reaction evidence="1">
        <text>inosine + phosphate = alpha-D-ribose 1-phosphate + hypoxanthine</text>
        <dbReference type="Rhea" id="RHEA:27646"/>
        <dbReference type="ChEBI" id="CHEBI:17368"/>
        <dbReference type="ChEBI" id="CHEBI:17596"/>
        <dbReference type="ChEBI" id="CHEBI:43474"/>
        <dbReference type="ChEBI" id="CHEBI:57720"/>
        <dbReference type="EC" id="2.4.2.1"/>
    </reaction>
    <physiologicalReaction direction="left-to-right" evidence="1">
        <dbReference type="Rhea" id="RHEA:27647"/>
    </physiologicalReaction>
</comment>
<comment type="catalytic activity">
    <reaction evidence="10">
        <text>S-methyl-5'-thioadenosine + phosphate = 5-(methylsulfanyl)-alpha-D-ribose 1-phosphate + adenine</text>
        <dbReference type="Rhea" id="RHEA:11852"/>
        <dbReference type="ChEBI" id="CHEBI:16708"/>
        <dbReference type="ChEBI" id="CHEBI:17509"/>
        <dbReference type="ChEBI" id="CHEBI:43474"/>
        <dbReference type="ChEBI" id="CHEBI:58533"/>
        <dbReference type="EC" id="2.4.2.28"/>
    </reaction>
    <physiologicalReaction direction="left-to-right" evidence="10">
        <dbReference type="Rhea" id="RHEA:11853"/>
    </physiologicalReaction>
</comment>
<evidence type="ECO:0000256" key="7">
    <source>
        <dbReference type="ARBA" id="ARBA00022833"/>
    </source>
</evidence>
<comment type="caution">
    <text evidence="12">The sequence shown here is derived from an EMBL/GenBank/DDBJ whole genome shotgun (WGS) entry which is preliminary data.</text>
</comment>
<comment type="catalytic activity">
    <reaction evidence="8">
        <text>adenosine + H2O + H(+) = inosine + NH4(+)</text>
        <dbReference type="Rhea" id="RHEA:24408"/>
        <dbReference type="ChEBI" id="CHEBI:15377"/>
        <dbReference type="ChEBI" id="CHEBI:15378"/>
        <dbReference type="ChEBI" id="CHEBI:16335"/>
        <dbReference type="ChEBI" id="CHEBI:17596"/>
        <dbReference type="ChEBI" id="CHEBI:28938"/>
        <dbReference type="EC" id="3.5.4.4"/>
    </reaction>
    <physiologicalReaction direction="left-to-right" evidence="8">
        <dbReference type="Rhea" id="RHEA:24409"/>
    </physiologicalReaction>
</comment>
<dbReference type="RefSeq" id="WP_089609994.1">
    <property type="nucleotide sequence ID" value="NZ_CP022121.1"/>
</dbReference>
<keyword evidence="5" id="KW-0479">Metal-binding</keyword>
<dbReference type="Gene3D" id="3.60.140.10">
    <property type="entry name" value="CNF1/YfiH-like putative cysteine hydrolases"/>
    <property type="match status" value="1"/>
</dbReference>
<dbReference type="InterPro" id="IPR011324">
    <property type="entry name" value="Cytotoxic_necrot_fac-like_cat"/>
</dbReference>
<evidence type="ECO:0000256" key="6">
    <source>
        <dbReference type="ARBA" id="ARBA00022801"/>
    </source>
</evidence>
<dbReference type="Pfam" id="PF02578">
    <property type="entry name" value="Cu-oxidase_4"/>
    <property type="match status" value="1"/>
</dbReference>
<dbReference type="SUPFAM" id="SSF64438">
    <property type="entry name" value="CNF1/YfiH-like putative cysteine hydrolases"/>
    <property type="match status" value="1"/>
</dbReference>
<sequence length="276" mass="30387">MKNFVKEPIQDTYIFTIPDFSRSGLVKHGFTCRLGGVSQGDFSSLNLAFHVGDDPDHVIANRKKIVHLLGGKLESLVASEQVHDHQVFVVGASDQGRGSDTYETAIPCTDALITDVPGVMLSSYYADCVPLFFLDPEHQVIALAHAGWRGTVLHMGVITLKKMSETYGTRPEKCLVGIGPSIGSCCFQVDQKVLDVFASSFDFYQQYTKAQGEDKWTIDLPGVNEQLLIQSGVQPEHITKSDLCTSCNIDLFFSHRKEQGRTGRQAALIMLNEESG</sequence>
<dbReference type="CDD" id="cd16833">
    <property type="entry name" value="YfiH"/>
    <property type="match status" value="1"/>
</dbReference>
<keyword evidence="7" id="KW-0862">Zinc</keyword>